<name>K4KFW9_SIMAS</name>
<dbReference type="PROSITE" id="PS51186">
    <property type="entry name" value="GNAT"/>
    <property type="match status" value="1"/>
</dbReference>
<dbReference type="HOGENOM" id="CLU_056607_6_2_6"/>
<reference evidence="2 3" key="1">
    <citation type="journal article" date="2013" name="Genome Announc.">
        <title>Complete genome sequence of Simiduia agarivorans SA1(T), a marine bacterium able to degrade a variety of polysaccharides.</title>
        <authorList>
            <person name="Lin S.Y."/>
            <person name="Shieh W.Y."/>
            <person name="Chen J.S."/>
            <person name="Tang S.L."/>
        </authorList>
    </citation>
    <scope>NUCLEOTIDE SEQUENCE [LARGE SCALE GENOMIC DNA]</scope>
    <source>
        <strain evidence="3">DSM 21679 / JCM 13881 / BCRC 17597 / SA1</strain>
    </source>
</reference>
<protein>
    <submittedName>
        <fullName evidence="2">N-acetyltransferase GCN5</fullName>
    </submittedName>
</protein>
<dbReference type="eggNOG" id="COG2153">
    <property type="taxonomic scope" value="Bacteria"/>
</dbReference>
<sequence length="143" mass="16017">MAAILRASLLNQTEFERLSQPLRHAVFVQEQGIDAAIESDGKDAECRHYGLWYNERFVATARVSTGGKLGRMAVERTFRRQGLGAALVRQIIELEKSSGTPVIYLHAQAGAIEFYRTLGFTDKGERFIEAGIEHQAMKIVLNH</sequence>
<feature type="domain" description="N-acetyltransferase" evidence="1">
    <location>
        <begin position="5"/>
        <end position="142"/>
    </location>
</feature>
<dbReference type="OrthoDB" id="9796171at2"/>
<evidence type="ECO:0000259" key="1">
    <source>
        <dbReference type="PROSITE" id="PS51186"/>
    </source>
</evidence>
<dbReference type="InterPro" id="IPR000182">
    <property type="entry name" value="GNAT_dom"/>
</dbReference>
<dbReference type="EMBL" id="CP003746">
    <property type="protein sequence ID" value="AFU97846.1"/>
    <property type="molecule type" value="Genomic_DNA"/>
</dbReference>
<dbReference type="CDD" id="cd04301">
    <property type="entry name" value="NAT_SF"/>
    <property type="match status" value="1"/>
</dbReference>
<dbReference type="STRING" id="1117647.M5M_03175"/>
<keyword evidence="3" id="KW-1185">Reference proteome</keyword>
<proteinExistence type="predicted"/>
<evidence type="ECO:0000313" key="2">
    <source>
        <dbReference type="EMBL" id="AFU97846.1"/>
    </source>
</evidence>
<dbReference type="SUPFAM" id="SSF55729">
    <property type="entry name" value="Acyl-CoA N-acyltransferases (Nat)"/>
    <property type="match status" value="1"/>
</dbReference>
<accession>K4KFW9</accession>
<dbReference type="KEGG" id="saga:M5M_03175"/>
<dbReference type="GO" id="GO:0016747">
    <property type="term" value="F:acyltransferase activity, transferring groups other than amino-acyl groups"/>
    <property type="evidence" value="ECO:0007669"/>
    <property type="project" value="InterPro"/>
</dbReference>
<dbReference type="RefSeq" id="WP_015046019.1">
    <property type="nucleotide sequence ID" value="NC_018868.3"/>
</dbReference>
<gene>
    <name evidence="2" type="ordered locus">M5M_03175</name>
</gene>
<evidence type="ECO:0000313" key="3">
    <source>
        <dbReference type="Proteomes" id="UP000000466"/>
    </source>
</evidence>
<organism evidence="2 3">
    <name type="scientific">Simiduia agarivorans (strain DSM 21679 / JCM 13881 / BCRC 17597 / SA1)</name>
    <dbReference type="NCBI Taxonomy" id="1117647"/>
    <lineage>
        <taxon>Bacteria</taxon>
        <taxon>Pseudomonadati</taxon>
        <taxon>Pseudomonadota</taxon>
        <taxon>Gammaproteobacteria</taxon>
        <taxon>Cellvibrionales</taxon>
        <taxon>Cellvibrionaceae</taxon>
        <taxon>Simiduia</taxon>
    </lineage>
</organism>
<dbReference type="Pfam" id="PF13673">
    <property type="entry name" value="Acetyltransf_10"/>
    <property type="match status" value="1"/>
</dbReference>
<dbReference type="Gene3D" id="3.40.630.30">
    <property type="match status" value="1"/>
</dbReference>
<dbReference type="InterPro" id="IPR016181">
    <property type="entry name" value="Acyl_CoA_acyltransferase"/>
</dbReference>
<dbReference type="AlphaFoldDB" id="K4KFW9"/>
<dbReference type="Proteomes" id="UP000000466">
    <property type="component" value="Chromosome"/>
</dbReference>